<evidence type="ECO:0000313" key="2">
    <source>
        <dbReference type="Proteomes" id="UP000274358"/>
    </source>
</evidence>
<dbReference type="AlphaFoldDB" id="A0A432M2V6"/>
<gene>
    <name evidence="1" type="ORF">EKH80_16960</name>
</gene>
<accession>A0A432M2V6</accession>
<dbReference type="SUPFAM" id="SSF158791">
    <property type="entry name" value="MgtE N-terminal domain-like"/>
    <property type="match status" value="1"/>
</dbReference>
<keyword evidence="2" id="KW-1185">Reference proteome</keyword>
<dbReference type="RefSeq" id="WP_126685972.1">
    <property type="nucleotide sequence ID" value="NZ_RYYV01000014.1"/>
</dbReference>
<name>A0A432M2V6_9GAMM</name>
<dbReference type="Proteomes" id="UP000274358">
    <property type="component" value="Unassembled WGS sequence"/>
</dbReference>
<organism evidence="1 2">
    <name type="scientific">Dyella choica</name>
    <dbReference type="NCBI Taxonomy" id="1927959"/>
    <lineage>
        <taxon>Bacteria</taxon>
        <taxon>Pseudomonadati</taxon>
        <taxon>Pseudomonadota</taxon>
        <taxon>Gammaproteobacteria</taxon>
        <taxon>Lysobacterales</taxon>
        <taxon>Rhodanobacteraceae</taxon>
        <taxon>Dyella</taxon>
    </lineage>
</organism>
<protein>
    <submittedName>
        <fullName evidence="1">Uncharacterized protein</fullName>
    </submittedName>
</protein>
<evidence type="ECO:0000313" key="1">
    <source>
        <dbReference type="EMBL" id="RUL72725.1"/>
    </source>
</evidence>
<comment type="caution">
    <text evidence="1">The sequence shown here is derived from an EMBL/GenBank/DDBJ whole genome shotgun (WGS) entry which is preliminary data.</text>
</comment>
<reference evidence="1 2" key="1">
    <citation type="submission" date="2018-12" db="EMBL/GenBank/DDBJ databases">
        <title>Dyella dinghuensis sp. nov. DHOA06 and Dyella choica sp. nov. 4M-K27, isolated from forest soil.</title>
        <authorList>
            <person name="Qiu L.-H."/>
            <person name="Gao Z.-H."/>
        </authorList>
    </citation>
    <scope>NUCLEOTIDE SEQUENCE [LARGE SCALE GENOMIC DNA]</scope>
    <source>
        <strain evidence="1 2">4M-K27</strain>
    </source>
</reference>
<sequence>MNPTGARKAALALATMHPADRRWILGRLPEAWRSALHPLISEAQRYTALDAELLQAVLADEPTYLAREVPPPDVLIVLLDRLSPAWAARVLTAAAPDHADIYLAACEKSRAESVRHELNRMPDRFPPSLADALAHYLDTNAQSGRTTGAAP</sequence>
<proteinExistence type="predicted"/>
<dbReference type="EMBL" id="RYYV01000014">
    <property type="protein sequence ID" value="RUL72725.1"/>
    <property type="molecule type" value="Genomic_DNA"/>
</dbReference>
<dbReference type="OrthoDB" id="5955269at2"/>